<dbReference type="EMBL" id="CM042048">
    <property type="protein sequence ID" value="KAI3759260.1"/>
    <property type="molecule type" value="Genomic_DNA"/>
</dbReference>
<evidence type="ECO:0000313" key="2">
    <source>
        <dbReference type="Proteomes" id="UP001055879"/>
    </source>
</evidence>
<accession>A0ACB9EKV6</accession>
<reference evidence="1 2" key="2">
    <citation type="journal article" date="2022" name="Mol. Ecol. Resour.">
        <title>The genomes of chicory, endive, great burdock and yacon provide insights into Asteraceae paleo-polyploidization history and plant inulin production.</title>
        <authorList>
            <person name="Fan W."/>
            <person name="Wang S."/>
            <person name="Wang H."/>
            <person name="Wang A."/>
            <person name="Jiang F."/>
            <person name="Liu H."/>
            <person name="Zhao H."/>
            <person name="Xu D."/>
            <person name="Zhang Y."/>
        </authorList>
    </citation>
    <scope>NUCLEOTIDE SEQUENCE [LARGE SCALE GENOMIC DNA]</scope>
    <source>
        <strain evidence="2">cv. Niubang</strain>
    </source>
</reference>
<comment type="caution">
    <text evidence="1">The sequence shown here is derived from an EMBL/GenBank/DDBJ whole genome shotgun (WGS) entry which is preliminary data.</text>
</comment>
<proteinExistence type="predicted"/>
<organism evidence="1 2">
    <name type="scientific">Arctium lappa</name>
    <name type="common">Greater burdock</name>
    <name type="synonym">Lappa major</name>
    <dbReference type="NCBI Taxonomy" id="4217"/>
    <lineage>
        <taxon>Eukaryota</taxon>
        <taxon>Viridiplantae</taxon>
        <taxon>Streptophyta</taxon>
        <taxon>Embryophyta</taxon>
        <taxon>Tracheophyta</taxon>
        <taxon>Spermatophyta</taxon>
        <taxon>Magnoliopsida</taxon>
        <taxon>eudicotyledons</taxon>
        <taxon>Gunneridae</taxon>
        <taxon>Pentapetalae</taxon>
        <taxon>asterids</taxon>
        <taxon>campanulids</taxon>
        <taxon>Asterales</taxon>
        <taxon>Asteraceae</taxon>
        <taxon>Carduoideae</taxon>
        <taxon>Cardueae</taxon>
        <taxon>Arctiinae</taxon>
        <taxon>Arctium</taxon>
    </lineage>
</organism>
<protein>
    <submittedName>
        <fullName evidence="1">Uncharacterized protein</fullName>
    </submittedName>
</protein>
<evidence type="ECO:0000313" key="1">
    <source>
        <dbReference type="EMBL" id="KAI3759260.1"/>
    </source>
</evidence>
<reference evidence="2" key="1">
    <citation type="journal article" date="2022" name="Mol. Ecol. Resour.">
        <title>The genomes of chicory, endive, great burdock and yacon provide insights into Asteraceae palaeo-polyploidization history and plant inulin production.</title>
        <authorList>
            <person name="Fan W."/>
            <person name="Wang S."/>
            <person name="Wang H."/>
            <person name="Wang A."/>
            <person name="Jiang F."/>
            <person name="Liu H."/>
            <person name="Zhao H."/>
            <person name="Xu D."/>
            <person name="Zhang Y."/>
        </authorList>
    </citation>
    <scope>NUCLEOTIDE SEQUENCE [LARGE SCALE GENOMIC DNA]</scope>
    <source>
        <strain evidence="2">cv. Niubang</strain>
    </source>
</reference>
<keyword evidence="2" id="KW-1185">Reference proteome</keyword>
<name>A0ACB9EKV6_ARCLA</name>
<sequence length="535" mass="58657">MLKEQQSSVPNFPFFPNPNPGLLLRSFDIPEPVIHPPGIDPYSAVNPNPPSDYGLPALDIDPSAVSQTQIISRTTDLTVSEHAGGSLSEPAIESTTSYSPANSQVVVEKTVNNVTVPNIRSNDTPAIFCDVCNIACYTEDVLKKHKEGKRHKKKVQKLAAVSPAAITQEMLPHTKDASLHQPEKKKQDLSQSEASVDSLFVLGVPDAGCINQNIFTGHIEGEKLAAQVTSRHLCKDMIPNPTSVSLTTVQPSTDKAQDKLNVYQTGCEVCKVSCTSDKSLQRHILGKKHKKTLKISEKIISLSLTPIASMATIPGSLKSTEGNLVDSEKLKVCPSTRIATTPPSLDLSEHVNSTKGETVHSEELCKVSCSSNVRSIYESGKKHVKNLERSEKIPDLPLNPLICSLATPGNVEIPNSEENKSSRCELCGIRCNSYDEFNKHVSGKKHRKNVKKTEEKFGVGCEGSMEDERCKRKAKWESDEDPDRKKQKMMMEEEKALISCKVCNVVCISLMAFTSHLASHEHSVMALKQVEVEAE</sequence>
<dbReference type="Proteomes" id="UP001055879">
    <property type="component" value="Linkage Group LG02"/>
</dbReference>
<gene>
    <name evidence="1" type="ORF">L6452_06943</name>
</gene>